<dbReference type="Pfam" id="PF00078">
    <property type="entry name" value="RVT_1"/>
    <property type="match status" value="1"/>
</dbReference>
<keyword evidence="3" id="KW-0548">Nucleotidyltransferase</keyword>
<evidence type="ECO:0000256" key="1">
    <source>
        <dbReference type="ARBA" id="ARBA00034120"/>
    </source>
</evidence>
<dbReference type="PANTHER" id="PTHR34047">
    <property type="entry name" value="NUCLEAR INTRON MATURASE 1, MITOCHONDRIAL-RELATED"/>
    <property type="match status" value="1"/>
</dbReference>
<evidence type="ECO:0000259" key="2">
    <source>
        <dbReference type="PROSITE" id="PS50878"/>
    </source>
</evidence>
<dbReference type="InterPro" id="IPR051083">
    <property type="entry name" value="GrpII_Intron_Splice-Mob/Def"/>
</dbReference>
<organism evidence="3 4">
    <name type="scientific">Algoriphagus alkaliphilus</name>
    <dbReference type="NCBI Taxonomy" id="279824"/>
    <lineage>
        <taxon>Bacteria</taxon>
        <taxon>Pseudomonadati</taxon>
        <taxon>Bacteroidota</taxon>
        <taxon>Cytophagia</taxon>
        <taxon>Cytophagales</taxon>
        <taxon>Cyclobacteriaceae</taxon>
        <taxon>Algoriphagus</taxon>
    </lineage>
</organism>
<keyword evidence="4" id="KW-1185">Reference proteome</keyword>
<dbReference type="InterPro" id="IPR000477">
    <property type="entry name" value="RT_dom"/>
</dbReference>
<evidence type="ECO:0000313" key="3">
    <source>
        <dbReference type="EMBL" id="SDA97616.1"/>
    </source>
</evidence>
<proteinExistence type="inferred from homology"/>
<accession>A0A1G5ZT21</accession>
<dbReference type="GO" id="GO:0003964">
    <property type="term" value="F:RNA-directed DNA polymerase activity"/>
    <property type="evidence" value="ECO:0007669"/>
    <property type="project" value="UniProtKB-KW"/>
</dbReference>
<dbReference type="SUPFAM" id="SSF56672">
    <property type="entry name" value="DNA/RNA polymerases"/>
    <property type="match status" value="1"/>
</dbReference>
<keyword evidence="3" id="KW-0808">Transferase</keyword>
<dbReference type="EMBL" id="FMXE01000074">
    <property type="protein sequence ID" value="SDA97616.1"/>
    <property type="molecule type" value="Genomic_DNA"/>
</dbReference>
<keyword evidence="3" id="KW-0695">RNA-directed DNA polymerase</keyword>
<dbReference type="InterPro" id="IPR043502">
    <property type="entry name" value="DNA/RNA_pol_sf"/>
</dbReference>
<protein>
    <submittedName>
        <fullName evidence="3">Reverse transcriptase (RNA-dependent DNA polymerase)</fullName>
    </submittedName>
</protein>
<name>A0A1G5ZT21_9BACT</name>
<gene>
    <name evidence="3" type="ORF">SAMN03080617_04392</name>
</gene>
<dbReference type="PROSITE" id="PS50878">
    <property type="entry name" value="RT_POL"/>
    <property type="match status" value="1"/>
</dbReference>
<evidence type="ECO:0000313" key="4">
    <source>
        <dbReference type="Proteomes" id="UP000198756"/>
    </source>
</evidence>
<dbReference type="PANTHER" id="PTHR34047:SF8">
    <property type="entry name" value="PROTEIN YKFC"/>
    <property type="match status" value="1"/>
</dbReference>
<reference evidence="4" key="1">
    <citation type="submission" date="2016-10" db="EMBL/GenBank/DDBJ databases">
        <authorList>
            <person name="Varghese N."/>
            <person name="Submissions S."/>
        </authorList>
    </citation>
    <scope>NUCLEOTIDE SEQUENCE [LARGE SCALE GENOMIC DNA]</scope>
    <source>
        <strain evidence="4">DSM 22703</strain>
    </source>
</reference>
<comment type="similarity">
    <text evidence="1">Belongs to the bacterial reverse transcriptase family.</text>
</comment>
<dbReference type="STRING" id="279824.SAMN03080617_04392"/>
<dbReference type="AlphaFoldDB" id="A0A1G5ZT21"/>
<feature type="domain" description="Reverse transcriptase" evidence="2">
    <location>
        <begin position="188"/>
        <end position="495"/>
    </location>
</feature>
<sequence>MNSLSKLLLVPSFIDSKLRGLTYCPIKCSSSSIFVNMRAIALQEPLPFFIMKTFESYFSENEILKLVCKVRVKLAKNKSKKHLLHLLTSNPAFNYHVKFNSEPENDFEQNQKELSEFLLSILPPRKKWLKLGEDSRRKPNRKNEFLTSNDKNYYSLLKTIKAESKKAVKANWYINLQKFINDIIVASKGNEYEVSKPIIFPKLKDKIKQDGKNECRPICIYSLKDRIILSLTNKFLTRVFDEQFQDSSYAFRSKRNSQGNIISHHDCIVGIGNYRKLNAKNKLFVAECDMKKFYDTVNHKIAWHLFQSLSETAKATYTELNFESPIKIFNSYLNSFAFNTDIPKESDTVYWTSYKIPNGFFGWIDEATVNIHYVDISNERIGVPQGGALSGLIANIYLNQADIELKKCDVFYQRFCDDMIIIAKDFETCDTAKNIYEEELKKLKLFPHKFKSVNELKETISGETKLSKFWEGKSKGPYEWGKVEDNAFPWIGFVGYEMDYLGNIRVRKKSLLKELDKQKTIIREIKNAVKKGMRKPKGTATESAINRLIGMSVGRIGLDNFDEISTDMCWKNGFRELTVNEHSIGQIKQLDRNRSKHYYKLLNELEEPELEFNEDEENEKRKYVKYDKPFSYYHQIIERQRKANR</sequence>
<dbReference type="Proteomes" id="UP000198756">
    <property type="component" value="Unassembled WGS sequence"/>
</dbReference>